<gene>
    <name evidence="2" type="ORF">UX06_C0053G0005</name>
</gene>
<evidence type="ECO:0000313" key="3">
    <source>
        <dbReference type="Proteomes" id="UP000034696"/>
    </source>
</evidence>
<keyword evidence="1" id="KW-0472">Membrane</keyword>
<dbReference type="AlphaFoldDB" id="A0A0G1M3L4"/>
<proteinExistence type="predicted"/>
<keyword evidence="1" id="KW-0812">Transmembrane</keyword>
<accession>A0A0G1M3L4</accession>
<organism evidence="2 3">
    <name type="scientific">Candidatus Giovannonibacteria bacterium GW2011_GWA2_45_21</name>
    <dbReference type="NCBI Taxonomy" id="1618649"/>
    <lineage>
        <taxon>Bacteria</taxon>
        <taxon>Candidatus Giovannoniibacteriota</taxon>
    </lineage>
</organism>
<evidence type="ECO:0000256" key="1">
    <source>
        <dbReference type="SAM" id="Phobius"/>
    </source>
</evidence>
<feature type="transmembrane region" description="Helical" evidence="1">
    <location>
        <begin position="126"/>
        <end position="145"/>
    </location>
</feature>
<sequence length="181" mass="20301">MRTEEGTNFRAIGADRAEGVELKNFLPVPGEDGSLQRIIHALSGRWPGNNALLALLFGTMALVIAYLYKFKILEPDGTNLFFVGIALVFLSEFFIPAPRWPYANVIWLIPLALIISSAVKIQKITPLLFVVFSLSAAGLFFNIGFHLIPYLTLLGDFFILLAVFLFLFYLTNPKFISQDKR</sequence>
<reference evidence="2 3" key="1">
    <citation type="journal article" date="2015" name="Nature">
        <title>rRNA introns, odd ribosomes, and small enigmatic genomes across a large radiation of phyla.</title>
        <authorList>
            <person name="Brown C.T."/>
            <person name="Hug L.A."/>
            <person name="Thomas B.C."/>
            <person name="Sharon I."/>
            <person name="Castelle C.J."/>
            <person name="Singh A."/>
            <person name="Wilkins M.J."/>
            <person name="Williams K.H."/>
            <person name="Banfield J.F."/>
        </authorList>
    </citation>
    <scope>NUCLEOTIDE SEQUENCE [LARGE SCALE GENOMIC DNA]</scope>
</reference>
<evidence type="ECO:0000313" key="2">
    <source>
        <dbReference type="EMBL" id="KKU02662.1"/>
    </source>
</evidence>
<dbReference type="Proteomes" id="UP000034696">
    <property type="component" value="Unassembled WGS sequence"/>
</dbReference>
<feature type="transmembrane region" description="Helical" evidence="1">
    <location>
        <begin position="51"/>
        <end position="68"/>
    </location>
</feature>
<protein>
    <submittedName>
        <fullName evidence="2">Uncharacterized protein</fullName>
    </submittedName>
</protein>
<feature type="transmembrane region" description="Helical" evidence="1">
    <location>
        <begin position="102"/>
        <end position="119"/>
    </location>
</feature>
<keyword evidence="1" id="KW-1133">Transmembrane helix</keyword>
<feature type="transmembrane region" description="Helical" evidence="1">
    <location>
        <begin position="80"/>
        <end position="96"/>
    </location>
</feature>
<feature type="transmembrane region" description="Helical" evidence="1">
    <location>
        <begin position="151"/>
        <end position="171"/>
    </location>
</feature>
<name>A0A0G1M3L4_9BACT</name>
<dbReference type="EMBL" id="LCKT01000053">
    <property type="protein sequence ID" value="KKU02662.1"/>
    <property type="molecule type" value="Genomic_DNA"/>
</dbReference>
<comment type="caution">
    <text evidence="2">The sequence shown here is derived from an EMBL/GenBank/DDBJ whole genome shotgun (WGS) entry which is preliminary data.</text>
</comment>